<evidence type="ECO:0008006" key="8">
    <source>
        <dbReference type="Google" id="ProtNLM"/>
    </source>
</evidence>
<evidence type="ECO:0000256" key="3">
    <source>
        <dbReference type="ARBA" id="ARBA00022989"/>
    </source>
</evidence>
<dbReference type="GO" id="GO:0016020">
    <property type="term" value="C:membrane"/>
    <property type="evidence" value="ECO:0007669"/>
    <property type="project" value="UniProtKB-SubCell"/>
</dbReference>
<name>A0A8K0P514_LADFU</name>
<dbReference type="PANTHER" id="PTHR24064">
    <property type="entry name" value="SOLUTE CARRIER FAMILY 22 MEMBER"/>
    <property type="match status" value="1"/>
</dbReference>
<dbReference type="OrthoDB" id="2544694at2759"/>
<organism evidence="6 7">
    <name type="scientific">Ladona fulva</name>
    <name type="common">Scarce chaser dragonfly</name>
    <name type="synonym">Libellula fulva</name>
    <dbReference type="NCBI Taxonomy" id="123851"/>
    <lineage>
        <taxon>Eukaryota</taxon>
        <taxon>Metazoa</taxon>
        <taxon>Ecdysozoa</taxon>
        <taxon>Arthropoda</taxon>
        <taxon>Hexapoda</taxon>
        <taxon>Insecta</taxon>
        <taxon>Pterygota</taxon>
        <taxon>Palaeoptera</taxon>
        <taxon>Odonata</taxon>
        <taxon>Epiprocta</taxon>
        <taxon>Anisoptera</taxon>
        <taxon>Libelluloidea</taxon>
        <taxon>Libellulidae</taxon>
        <taxon>Ladona</taxon>
    </lineage>
</organism>
<keyword evidence="7" id="KW-1185">Reference proteome</keyword>
<keyword evidence="4 5" id="KW-0472">Membrane</keyword>
<dbReference type="AlphaFoldDB" id="A0A8K0P514"/>
<comment type="subcellular location">
    <subcellularLocation>
        <location evidence="1">Membrane</location>
        <topology evidence="1">Multi-pass membrane protein</topology>
    </subcellularLocation>
</comment>
<comment type="caution">
    <text evidence="6">The sequence shown here is derived from an EMBL/GenBank/DDBJ whole genome shotgun (WGS) entry which is preliminary data.</text>
</comment>
<evidence type="ECO:0000256" key="1">
    <source>
        <dbReference type="ARBA" id="ARBA00004141"/>
    </source>
</evidence>
<sequence>MGISSSFVVLPLMASELYPTVVRGLGMSISSVVGMIGPIVIPLVNYLGTEMLILPLLVMGCLLVAGGATSLLLPETLKHHLPQTLEDGEAFGKDWGPKKWLSCKYTPPDTPTVIHEVREPGEYYV</sequence>
<evidence type="ECO:0000256" key="5">
    <source>
        <dbReference type="SAM" id="Phobius"/>
    </source>
</evidence>
<protein>
    <recommendedName>
        <fullName evidence="8">Major facilitator superfamily (MFS) profile domain-containing protein</fullName>
    </recommendedName>
</protein>
<keyword evidence="3 5" id="KW-1133">Transmembrane helix</keyword>
<dbReference type="Gene3D" id="1.20.1250.20">
    <property type="entry name" value="MFS general substrate transporter like domains"/>
    <property type="match status" value="1"/>
</dbReference>
<feature type="transmembrane region" description="Helical" evidence="5">
    <location>
        <begin position="21"/>
        <end position="41"/>
    </location>
</feature>
<reference evidence="6" key="1">
    <citation type="submission" date="2013-04" db="EMBL/GenBank/DDBJ databases">
        <authorList>
            <person name="Qu J."/>
            <person name="Murali S.C."/>
            <person name="Bandaranaike D."/>
            <person name="Bellair M."/>
            <person name="Blankenburg K."/>
            <person name="Chao H."/>
            <person name="Dinh H."/>
            <person name="Doddapaneni H."/>
            <person name="Downs B."/>
            <person name="Dugan-Rocha S."/>
            <person name="Elkadiri S."/>
            <person name="Gnanaolivu R.D."/>
            <person name="Hernandez B."/>
            <person name="Javaid M."/>
            <person name="Jayaseelan J.C."/>
            <person name="Lee S."/>
            <person name="Li M."/>
            <person name="Ming W."/>
            <person name="Munidasa M."/>
            <person name="Muniz J."/>
            <person name="Nguyen L."/>
            <person name="Ongeri F."/>
            <person name="Osuji N."/>
            <person name="Pu L.-L."/>
            <person name="Puazo M."/>
            <person name="Qu C."/>
            <person name="Quiroz J."/>
            <person name="Raj R."/>
            <person name="Weissenberger G."/>
            <person name="Xin Y."/>
            <person name="Zou X."/>
            <person name="Han Y."/>
            <person name="Richards S."/>
            <person name="Worley K."/>
            <person name="Muzny D."/>
            <person name="Gibbs R."/>
        </authorList>
    </citation>
    <scope>NUCLEOTIDE SEQUENCE</scope>
    <source>
        <strain evidence="6">Sampled in the wild</strain>
    </source>
</reference>
<dbReference type="SUPFAM" id="SSF103473">
    <property type="entry name" value="MFS general substrate transporter"/>
    <property type="match status" value="1"/>
</dbReference>
<dbReference type="Proteomes" id="UP000792457">
    <property type="component" value="Unassembled WGS sequence"/>
</dbReference>
<evidence type="ECO:0000256" key="2">
    <source>
        <dbReference type="ARBA" id="ARBA00022692"/>
    </source>
</evidence>
<accession>A0A8K0P514</accession>
<dbReference type="EMBL" id="KZ308760">
    <property type="protein sequence ID" value="KAG8233991.1"/>
    <property type="molecule type" value="Genomic_DNA"/>
</dbReference>
<feature type="transmembrane region" description="Helical" evidence="5">
    <location>
        <begin position="53"/>
        <end position="73"/>
    </location>
</feature>
<evidence type="ECO:0000313" key="7">
    <source>
        <dbReference type="Proteomes" id="UP000792457"/>
    </source>
</evidence>
<keyword evidence="2 5" id="KW-0812">Transmembrane</keyword>
<evidence type="ECO:0000313" key="6">
    <source>
        <dbReference type="EMBL" id="KAG8233991.1"/>
    </source>
</evidence>
<proteinExistence type="predicted"/>
<reference evidence="6" key="2">
    <citation type="submission" date="2017-10" db="EMBL/GenBank/DDBJ databases">
        <title>Ladona fulva Genome sequencing and assembly.</title>
        <authorList>
            <person name="Murali S."/>
            <person name="Richards S."/>
            <person name="Bandaranaike D."/>
            <person name="Bellair M."/>
            <person name="Blankenburg K."/>
            <person name="Chao H."/>
            <person name="Dinh H."/>
            <person name="Doddapaneni H."/>
            <person name="Dugan-Rocha S."/>
            <person name="Elkadiri S."/>
            <person name="Gnanaolivu R."/>
            <person name="Hernandez B."/>
            <person name="Skinner E."/>
            <person name="Javaid M."/>
            <person name="Lee S."/>
            <person name="Li M."/>
            <person name="Ming W."/>
            <person name="Munidasa M."/>
            <person name="Muniz J."/>
            <person name="Nguyen L."/>
            <person name="Hughes D."/>
            <person name="Osuji N."/>
            <person name="Pu L.-L."/>
            <person name="Puazo M."/>
            <person name="Qu C."/>
            <person name="Quiroz J."/>
            <person name="Raj R."/>
            <person name="Weissenberger G."/>
            <person name="Xin Y."/>
            <person name="Zou X."/>
            <person name="Han Y."/>
            <person name="Worley K."/>
            <person name="Muzny D."/>
            <person name="Gibbs R."/>
        </authorList>
    </citation>
    <scope>NUCLEOTIDE SEQUENCE</scope>
    <source>
        <strain evidence="6">Sampled in the wild</strain>
    </source>
</reference>
<gene>
    <name evidence="6" type="ORF">J437_LFUL014452</name>
</gene>
<dbReference type="InterPro" id="IPR036259">
    <property type="entry name" value="MFS_trans_sf"/>
</dbReference>
<evidence type="ECO:0000256" key="4">
    <source>
        <dbReference type="ARBA" id="ARBA00023136"/>
    </source>
</evidence>